<feature type="compositionally biased region" description="Low complexity" evidence="1">
    <location>
        <begin position="122"/>
        <end position="180"/>
    </location>
</feature>
<gene>
    <name evidence="3" type="ORF">C8A03DRAFT_18855</name>
</gene>
<keyword evidence="2" id="KW-0732">Signal</keyword>
<keyword evidence="4" id="KW-1185">Reference proteome</keyword>
<dbReference type="Proteomes" id="UP001303760">
    <property type="component" value="Unassembled WGS sequence"/>
</dbReference>
<organism evidence="3 4">
    <name type="scientific">Achaetomium macrosporum</name>
    <dbReference type="NCBI Taxonomy" id="79813"/>
    <lineage>
        <taxon>Eukaryota</taxon>
        <taxon>Fungi</taxon>
        <taxon>Dikarya</taxon>
        <taxon>Ascomycota</taxon>
        <taxon>Pezizomycotina</taxon>
        <taxon>Sordariomycetes</taxon>
        <taxon>Sordariomycetidae</taxon>
        <taxon>Sordariales</taxon>
        <taxon>Chaetomiaceae</taxon>
        <taxon>Achaetomium</taxon>
    </lineage>
</organism>
<evidence type="ECO:0000256" key="2">
    <source>
        <dbReference type="SAM" id="SignalP"/>
    </source>
</evidence>
<name>A0AAN7HAU2_9PEZI</name>
<sequence length="206" mass="20679">MRASLILFAAALGIADAANNMLSPYGALSKRQGEAFDPDEQTGSGDTCVEAFGPGYIECRPESATENSLCINPDEGQTCCDNLWGCPAESFCLVNGLCCPTGLDPETCAAENGVSLPPNFGATTTSASEDTATSTPTVSSTPDTTSTPDITSTPATTTTAPTRGVGNSTTTRTAATTSSPAVTAGAYHERAGVAAVVLGLAAAIAL</sequence>
<protein>
    <submittedName>
        <fullName evidence="3">Enhancer of mRNA-decapping protein 4</fullName>
    </submittedName>
</protein>
<reference evidence="3" key="2">
    <citation type="submission" date="2023-05" db="EMBL/GenBank/DDBJ databases">
        <authorList>
            <consortium name="Lawrence Berkeley National Laboratory"/>
            <person name="Steindorff A."/>
            <person name="Hensen N."/>
            <person name="Bonometti L."/>
            <person name="Westerberg I."/>
            <person name="Brannstrom I.O."/>
            <person name="Guillou S."/>
            <person name="Cros-Aarteil S."/>
            <person name="Calhoun S."/>
            <person name="Haridas S."/>
            <person name="Kuo A."/>
            <person name="Mondo S."/>
            <person name="Pangilinan J."/>
            <person name="Riley R."/>
            <person name="Labutti K."/>
            <person name="Andreopoulos B."/>
            <person name="Lipzen A."/>
            <person name="Chen C."/>
            <person name="Yanf M."/>
            <person name="Daum C."/>
            <person name="Ng V."/>
            <person name="Clum A."/>
            <person name="Ohm R."/>
            <person name="Martin F."/>
            <person name="Silar P."/>
            <person name="Natvig D."/>
            <person name="Lalanne C."/>
            <person name="Gautier V."/>
            <person name="Ament-Velasquez S.L."/>
            <person name="Kruys A."/>
            <person name="Hutchinson M.I."/>
            <person name="Powell A.J."/>
            <person name="Barry K."/>
            <person name="Miller A.N."/>
            <person name="Grigoriev I.V."/>
            <person name="Debuchy R."/>
            <person name="Gladieux P."/>
            <person name="Thoren M.H."/>
            <person name="Johannesson H."/>
        </authorList>
    </citation>
    <scope>NUCLEOTIDE SEQUENCE</scope>
    <source>
        <strain evidence="3">CBS 532.94</strain>
    </source>
</reference>
<evidence type="ECO:0000313" key="3">
    <source>
        <dbReference type="EMBL" id="KAK4234199.1"/>
    </source>
</evidence>
<feature type="chain" id="PRO_5042860532" evidence="2">
    <location>
        <begin position="18"/>
        <end position="206"/>
    </location>
</feature>
<feature type="region of interest" description="Disordered" evidence="1">
    <location>
        <begin position="120"/>
        <end position="180"/>
    </location>
</feature>
<evidence type="ECO:0000313" key="4">
    <source>
        <dbReference type="Proteomes" id="UP001303760"/>
    </source>
</evidence>
<comment type="caution">
    <text evidence="3">The sequence shown here is derived from an EMBL/GenBank/DDBJ whole genome shotgun (WGS) entry which is preliminary data.</text>
</comment>
<evidence type="ECO:0000256" key="1">
    <source>
        <dbReference type="SAM" id="MobiDB-lite"/>
    </source>
</evidence>
<feature type="signal peptide" evidence="2">
    <location>
        <begin position="1"/>
        <end position="17"/>
    </location>
</feature>
<reference evidence="3" key="1">
    <citation type="journal article" date="2023" name="Mol. Phylogenet. Evol.">
        <title>Genome-scale phylogeny and comparative genomics of the fungal order Sordariales.</title>
        <authorList>
            <person name="Hensen N."/>
            <person name="Bonometti L."/>
            <person name="Westerberg I."/>
            <person name="Brannstrom I.O."/>
            <person name="Guillou S."/>
            <person name="Cros-Aarteil S."/>
            <person name="Calhoun S."/>
            <person name="Haridas S."/>
            <person name="Kuo A."/>
            <person name="Mondo S."/>
            <person name="Pangilinan J."/>
            <person name="Riley R."/>
            <person name="LaButti K."/>
            <person name="Andreopoulos B."/>
            <person name="Lipzen A."/>
            <person name="Chen C."/>
            <person name="Yan M."/>
            <person name="Daum C."/>
            <person name="Ng V."/>
            <person name="Clum A."/>
            <person name="Steindorff A."/>
            <person name="Ohm R.A."/>
            <person name="Martin F."/>
            <person name="Silar P."/>
            <person name="Natvig D.O."/>
            <person name="Lalanne C."/>
            <person name="Gautier V."/>
            <person name="Ament-Velasquez S.L."/>
            <person name="Kruys A."/>
            <person name="Hutchinson M.I."/>
            <person name="Powell A.J."/>
            <person name="Barry K."/>
            <person name="Miller A.N."/>
            <person name="Grigoriev I.V."/>
            <person name="Debuchy R."/>
            <person name="Gladieux P."/>
            <person name="Hiltunen Thoren M."/>
            <person name="Johannesson H."/>
        </authorList>
    </citation>
    <scope>NUCLEOTIDE SEQUENCE</scope>
    <source>
        <strain evidence="3">CBS 532.94</strain>
    </source>
</reference>
<accession>A0AAN7HAU2</accession>
<dbReference type="EMBL" id="MU860403">
    <property type="protein sequence ID" value="KAK4234199.1"/>
    <property type="molecule type" value="Genomic_DNA"/>
</dbReference>
<proteinExistence type="predicted"/>
<dbReference type="AlphaFoldDB" id="A0AAN7HAU2"/>